<dbReference type="InterPro" id="IPR022739">
    <property type="entry name" value="Polyphenol_oxidase_cen"/>
</dbReference>
<dbReference type="InterPro" id="IPR050316">
    <property type="entry name" value="Tyrosinase/Hemocyanin"/>
</dbReference>
<accession>A0ABC9D2C6</accession>
<dbReference type="GO" id="GO:0016491">
    <property type="term" value="F:oxidoreductase activity"/>
    <property type="evidence" value="ECO:0007669"/>
    <property type="project" value="UniProtKB-KW"/>
</dbReference>
<sequence>MPPRPRGVAAPRTLSSFQPLRCSGLHLLLLPTKYSSNPPPRRLSCCKATGGSRRDVLLGLGRAAAAAGLATSQYALAAPIQTPDLATCNPPADTAPADLSCCLPYGTGTAIADFKPPPASAPLRVRPAAHLADENYVAKYERAVELMTKLPDDDPRSFAQQWRVHCAFCDAVYDQVGFQDLDLQIHNSWLFFPWHRFYLYFHERILGKLIGDDTFALPFWNWDAPDGMTFPAIYANQSSPLYDERRNPAHLPPFTVDLDYNGTDSNIPRDQQIQQNLTTMYRQMVSSAKKTELFLGQPYRQGDQPDPGAGTVEQVPHGPLHPWVGDPSQPNGEDMGPFYSAARDPVFYAHHGNVDRMWHIWRGLTPSNTDFTDADWLDATFLFYDEDARLVSARVRDCLDAAALRYTYQDVGLPWLNAKPATTAGGSAAPATGSLPATMNQTVRVAVTRPRTSRSRREKDAEEEVLVVEGIAVADHSKYVKFDVFVNVSSSSQGGAATTAAAECAGSVALPPHAVRMGNDKGAAMSTAARFGISDLLDDIGADGDKTVVVSLVPRCAGDTVTVGGVRIEYIK</sequence>
<evidence type="ECO:0000259" key="11">
    <source>
        <dbReference type="PROSITE" id="PS00498"/>
    </source>
</evidence>
<evidence type="ECO:0000256" key="2">
    <source>
        <dbReference type="ARBA" id="ARBA00022723"/>
    </source>
</evidence>
<keyword evidence="3" id="KW-0883">Thioether bond</keyword>
<dbReference type="PIRSF" id="PIRSF000290">
    <property type="entry name" value="PPO_plant"/>
    <property type="match status" value="1"/>
</dbReference>
<comment type="similarity">
    <text evidence="1">Belongs to the tyrosinase family.</text>
</comment>
<keyword evidence="5 7" id="KW-0186">Copper</keyword>
<dbReference type="PRINTS" id="PR00092">
    <property type="entry name" value="TYROSINASE"/>
</dbReference>
<feature type="binding site" evidence="7">
    <location>
        <position position="165"/>
    </location>
    <ligand>
        <name>Cu cation</name>
        <dbReference type="ChEBI" id="CHEBI:23378"/>
        <label>A</label>
    </ligand>
</feature>
<reference evidence="13" key="1">
    <citation type="submission" date="2024-06" db="EMBL/GenBank/DDBJ databases">
        <authorList>
            <person name="Ryan C."/>
        </authorList>
    </citation>
    <scope>NUCLEOTIDE SEQUENCE [LARGE SCALE GENOMIC DNA]</scope>
</reference>
<reference evidence="12 13" key="2">
    <citation type="submission" date="2024-10" db="EMBL/GenBank/DDBJ databases">
        <authorList>
            <person name="Ryan C."/>
        </authorList>
    </citation>
    <scope>NUCLEOTIDE SEQUENCE [LARGE SCALE GENOMIC DNA]</scope>
</reference>
<dbReference type="Gene3D" id="1.10.1280.10">
    <property type="entry name" value="Di-copper center containing domain from catechol oxidase"/>
    <property type="match status" value="1"/>
</dbReference>
<feature type="domain" description="Tyrosinase copper-binding" evidence="10">
    <location>
        <begin position="186"/>
        <end position="203"/>
    </location>
</feature>
<dbReference type="EMBL" id="OZ075141">
    <property type="protein sequence ID" value="CAL5029974.1"/>
    <property type="molecule type" value="Genomic_DNA"/>
</dbReference>
<evidence type="ECO:0000313" key="13">
    <source>
        <dbReference type="Proteomes" id="UP001497457"/>
    </source>
</evidence>
<dbReference type="PROSITE" id="PS00498">
    <property type="entry name" value="TYROSINASE_2"/>
    <property type="match status" value="1"/>
</dbReference>
<comment type="cofactor">
    <cofactor evidence="7">
        <name>Cu(2+)</name>
        <dbReference type="ChEBI" id="CHEBI:29036"/>
    </cofactor>
    <text evidence="7">Binds 2 copper ions per subunit.</text>
</comment>
<keyword evidence="4" id="KW-0560">Oxidoreductase</keyword>
<organism evidence="12 13">
    <name type="scientific">Urochloa decumbens</name>
    <dbReference type="NCBI Taxonomy" id="240449"/>
    <lineage>
        <taxon>Eukaryota</taxon>
        <taxon>Viridiplantae</taxon>
        <taxon>Streptophyta</taxon>
        <taxon>Embryophyta</taxon>
        <taxon>Tracheophyta</taxon>
        <taxon>Spermatophyta</taxon>
        <taxon>Magnoliopsida</taxon>
        <taxon>Liliopsida</taxon>
        <taxon>Poales</taxon>
        <taxon>Poaceae</taxon>
        <taxon>PACMAD clade</taxon>
        <taxon>Panicoideae</taxon>
        <taxon>Panicodae</taxon>
        <taxon>Paniceae</taxon>
        <taxon>Melinidinae</taxon>
        <taxon>Urochloa</taxon>
    </lineage>
</organism>
<evidence type="ECO:0000256" key="7">
    <source>
        <dbReference type="PIRSR" id="PIRSR000290-1"/>
    </source>
</evidence>
<feature type="binding site" evidence="7">
    <location>
        <position position="351"/>
    </location>
    <ligand>
        <name>Cu cation</name>
        <dbReference type="ChEBI" id="CHEBI:23378"/>
        <label>B</label>
    </ligand>
</feature>
<dbReference type="Pfam" id="PF12142">
    <property type="entry name" value="PPO1_DWL"/>
    <property type="match status" value="1"/>
</dbReference>
<feature type="disulfide bond" evidence="8">
    <location>
        <begin position="88"/>
        <end position="102"/>
    </location>
</feature>
<proteinExistence type="inferred from homology"/>
<evidence type="ECO:0000259" key="10">
    <source>
        <dbReference type="PROSITE" id="PS00497"/>
    </source>
</evidence>
<feature type="disulfide bond" evidence="8">
    <location>
        <begin position="101"/>
        <end position="166"/>
    </location>
</feature>
<feature type="cross-link" description="2'-(S-cysteinyl)-histidine (Cys-His)" evidence="9">
    <location>
        <begin position="169"/>
        <end position="186"/>
    </location>
</feature>
<dbReference type="InterPro" id="IPR022740">
    <property type="entry name" value="Polyphenol_oxidase_C"/>
</dbReference>
<keyword evidence="13" id="KW-1185">Reference proteome</keyword>
<evidence type="ECO:0000256" key="5">
    <source>
        <dbReference type="ARBA" id="ARBA00023008"/>
    </source>
</evidence>
<dbReference type="Pfam" id="PF12143">
    <property type="entry name" value="PPO1_KFDV"/>
    <property type="match status" value="1"/>
</dbReference>
<evidence type="ECO:0000256" key="1">
    <source>
        <dbReference type="ARBA" id="ARBA00009928"/>
    </source>
</evidence>
<keyword evidence="6 8" id="KW-1015">Disulfide bond</keyword>
<dbReference type="Pfam" id="PF00264">
    <property type="entry name" value="Tyrosinase"/>
    <property type="match status" value="1"/>
</dbReference>
<name>A0ABC9D2C6_9POAL</name>
<feature type="binding site" evidence="7">
    <location>
        <position position="186"/>
    </location>
    <ligand>
        <name>Cu cation</name>
        <dbReference type="ChEBI" id="CHEBI:23378"/>
        <label>A</label>
    </ligand>
</feature>
<dbReference type="PANTHER" id="PTHR11474">
    <property type="entry name" value="TYROSINASE FAMILY MEMBER"/>
    <property type="match status" value="1"/>
</dbReference>
<evidence type="ECO:0000256" key="4">
    <source>
        <dbReference type="ARBA" id="ARBA00023002"/>
    </source>
</evidence>
<evidence type="ECO:0000256" key="3">
    <source>
        <dbReference type="ARBA" id="ARBA00022784"/>
    </source>
</evidence>
<evidence type="ECO:0000256" key="6">
    <source>
        <dbReference type="ARBA" id="ARBA00023157"/>
    </source>
</evidence>
<keyword evidence="2 7" id="KW-0479">Metal-binding</keyword>
<dbReference type="Proteomes" id="UP001497457">
    <property type="component" value="Chromosome 31b"/>
</dbReference>
<dbReference type="InterPro" id="IPR016213">
    <property type="entry name" value="Polyphenol_oxidase"/>
</dbReference>
<dbReference type="PROSITE" id="PS00497">
    <property type="entry name" value="TYROSINASE_1"/>
    <property type="match status" value="1"/>
</dbReference>
<feature type="binding site" evidence="7">
    <location>
        <position position="321"/>
    </location>
    <ligand>
        <name>Cu cation</name>
        <dbReference type="ChEBI" id="CHEBI:23378"/>
        <label>B</label>
    </ligand>
</feature>
<dbReference type="InterPro" id="IPR008922">
    <property type="entry name" value="Di-copper_centre_dom_sf"/>
</dbReference>
<feature type="binding site" evidence="7">
    <location>
        <position position="195"/>
    </location>
    <ligand>
        <name>Cu cation</name>
        <dbReference type="ChEBI" id="CHEBI:23378"/>
        <label>A</label>
    </ligand>
</feature>
<dbReference type="InterPro" id="IPR002227">
    <property type="entry name" value="Tyrosinase_Cu-bd"/>
</dbReference>
<dbReference type="SUPFAM" id="SSF48056">
    <property type="entry name" value="Di-copper centre-containing domain"/>
    <property type="match status" value="1"/>
</dbReference>
<feature type="domain" description="Tyrosinase copper-binding" evidence="11">
    <location>
        <begin position="344"/>
        <end position="355"/>
    </location>
</feature>
<feature type="binding site" evidence="7">
    <location>
        <position position="317"/>
    </location>
    <ligand>
        <name>Cu cation</name>
        <dbReference type="ChEBI" id="CHEBI:23378"/>
        <label>B</label>
    </ligand>
</feature>
<gene>
    <name evidence="12" type="ORF">URODEC1_LOCUS80689</name>
</gene>
<evidence type="ECO:0000313" key="12">
    <source>
        <dbReference type="EMBL" id="CAL5029974.1"/>
    </source>
</evidence>
<dbReference type="PANTHER" id="PTHR11474:SF76">
    <property type="entry name" value="SHKT DOMAIN-CONTAINING PROTEIN"/>
    <property type="match status" value="1"/>
</dbReference>
<evidence type="ECO:0000256" key="9">
    <source>
        <dbReference type="PIRSR" id="PIRSR000290-3"/>
    </source>
</evidence>
<evidence type="ECO:0000256" key="8">
    <source>
        <dbReference type="PIRSR" id="PIRSR000290-2"/>
    </source>
</evidence>
<protein>
    <recommendedName>
        <fullName evidence="10 11">Tyrosinase copper-binding domain-containing protein</fullName>
    </recommendedName>
</protein>
<dbReference type="AlphaFoldDB" id="A0ABC9D2C6"/>
<dbReference type="GO" id="GO:0046872">
    <property type="term" value="F:metal ion binding"/>
    <property type="evidence" value="ECO:0007669"/>
    <property type="project" value="UniProtKB-KW"/>
</dbReference>